<evidence type="ECO:0000313" key="7">
    <source>
        <dbReference type="Proteomes" id="UP000251213"/>
    </source>
</evidence>
<dbReference type="CDD" id="cd01987">
    <property type="entry name" value="USP_KdpD-like"/>
    <property type="match status" value="1"/>
</dbReference>
<feature type="domain" description="UspA" evidence="4">
    <location>
        <begin position="253"/>
        <end position="371"/>
    </location>
</feature>
<sequence length="381" mass="44165">MQNGKKYKRLTPEEILVKIEKMKKGRLKIYIGAAPGVGKTFQMLRDAYDLKEKGIDVVIGLIETHGRKATAAEIKDLEMIPQKNMNYKGRELQELDVGAIIKRNPDLVIVDELAHTNVPGSKNKKRYQDIQEILDAGIHVWTAMNIQHLESVRDIIKQVTGVKVNERVPDVVLSEADEVEIIDVTPETLRERIKDGKIYSKEKVQQALNHFFRRGNLVALRELALREIADDIDERLEKERSDDGIEEPSGVHEKILVCIKYRPNAEKLIRRGWRMARRLNAELFILHLLTKPADKMSLQEQKTLHEWEQLAKQFQAEFLLKHSPVRKVANEIVEICRQYKITQIIMGMSARTRWEEIFKGSIIHVIMRKLPYVDVYIVSDR</sequence>
<gene>
    <name evidence="6" type="ORF">DL897_03315</name>
</gene>
<dbReference type="InterPro" id="IPR014729">
    <property type="entry name" value="Rossmann-like_a/b/a_fold"/>
</dbReference>
<dbReference type="PANTHER" id="PTHR45569:SF1">
    <property type="entry name" value="SENSOR PROTEIN KDPD"/>
    <property type="match status" value="1"/>
</dbReference>
<keyword evidence="1" id="KW-0808">Transferase</keyword>
<dbReference type="GO" id="GO:0005737">
    <property type="term" value="C:cytoplasm"/>
    <property type="evidence" value="ECO:0007669"/>
    <property type="project" value="UniProtKB-ARBA"/>
</dbReference>
<dbReference type="NCBIfam" id="NF038185">
    <property type="entry name" value="KdpD_non_kinase"/>
    <property type="match status" value="1"/>
</dbReference>
<feature type="domain" description="Signal transduction histidine kinase osmosensitive K+ channel sensor N-terminal" evidence="5">
    <location>
        <begin position="23"/>
        <end position="232"/>
    </location>
</feature>
<dbReference type="GO" id="GO:0005886">
    <property type="term" value="C:plasma membrane"/>
    <property type="evidence" value="ECO:0007669"/>
    <property type="project" value="TreeGrafter"/>
</dbReference>
<keyword evidence="3" id="KW-0902">Two-component regulatory system</keyword>
<dbReference type="AlphaFoldDB" id="A0A364KA45"/>
<protein>
    <submittedName>
        <fullName evidence="6">Histidine kinase</fullName>
    </submittedName>
</protein>
<dbReference type="FunFam" id="3.40.50.300:FF:000483">
    <property type="entry name" value="Sensor histidine kinase KdpD"/>
    <property type="match status" value="1"/>
</dbReference>
<dbReference type="EMBL" id="QJKK01000001">
    <property type="protein sequence ID" value="RAL27140.1"/>
    <property type="molecule type" value="Genomic_DNA"/>
</dbReference>
<evidence type="ECO:0000313" key="6">
    <source>
        <dbReference type="EMBL" id="RAL27140.1"/>
    </source>
</evidence>
<comment type="caution">
    <text evidence="6">The sequence shown here is derived from an EMBL/GenBank/DDBJ whole genome shotgun (WGS) entry which is preliminary data.</text>
</comment>
<accession>A0A364KA45</accession>
<dbReference type="InterPro" id="IPR027417">
    <property type="entry name" value="P-loop_NTPase"/>
</dbReference>
<evidence type="ECO:0000259" key="4">
    <source>
        <dbReference type="Pfam" id="PF00582"/>
    </source>
</evidence>
<dbReference type="Pfam" id="PF02702">
    <property type="entry name" value="KdpD"/>
    <property type="match status" value="1"/>
</dbReference>
<organism evidence="6 7">
    <name type="scientific">Thermoflavimicrobium daqui</name>
    <dbReference type="NCBI Taxonomy" id="2137476"/>
    <lineage>
        <taxon>Bacteria</taxon>
        <taxon>Bacillati</taxon>
        <taxon>Bacillota</taxon>
        <taxon>Bacilli</taxon>
        <taxon>Bacillales</taxon>
        <taxon>Thermoactinomycetaceae</taxon>
        <taxon>Thermoflavimicrobium</taxon>
    </lineage>
</organism>
<keyword evidence="7" id="KW-1185">Reference proteome</keyword>
<dbReference type="PANTHER" id="PTHR45569">
    <property type="entry name" value="SENSOR PROTEIN KDPD"/>
    <property type="match status" value="1"/>
</dbReference>
<dbReference type="Gene3D" id="3.40.50.300">
    <property type="entry name" value="P-loop containing nucleotide triphosphate hydrolases"/>
    <property type="match status" value="1"/>
</dbReference>
<dbReference type="InterPro" id="IPR052023">
    <property type="entry name" value="Histidine_kinase_KdpD"/>
</dbReference>
<dbReference type="SUPFAM" id="SSF52402">
    <property type="entry name" value="Adenine nucleotide alpha hydrolases-like"/>
    <property type="match status" value="1"/>
</dbReference>
<dbReference type="OrthoDB" id="9806130at2"/>
<evidence type="ECO:0000256" key="1">
    <source>
        <dbReference type="ARBA" id="ARBA00022679"/>
    </source>
</evidence>
<dbReference type="SUPFAM" id="SSF52540">
    <property type="entry name" value="P-loop containing nucleoside triphosphate hydrolases"/>
    <property type="match status" value="1"/>
</dbReference>
<dbReference type="Gene3D" id="3.40.50.620">
    <property type="entry name" value="HUPs"/>
    <property type="match status" value="1"/>
</dbReference>
<dbReference type="InterPro" id="IPR003852">
    <property type="entry name" value="Sig_transdc_His_kinase_KdpD_N"/>
</dbReference>
<dbReference type="Proteomes" id="UP000251213">
    <property type="component" value="Unassembled WGS sequence"/>
</dbReference>
<reference evidence="6 7" key="2">
    <citation type="submission" date="2018-06" db="EMBL/GenBank/DDBJ databases">
        <authorList>
            <person name="Zhirakovskaya E."/>
        </authorList>
    </citation>
    <scope>NUCLEOTIDE SEQUENCE [LARGE SCALE GENOMIC DNA]</scope>
    <source>
        <strain evidence="6 7">FBKL4.011</strain>
    </source>
</reference>
<evidence type="ECO:0000256" key="3">
    <source>
        <dbReference type="ARBA" id="ARBA00023012"/>
    </source>
</evidence>
<dbReference type="GO" id="GO:0000155">
    <property type="term" value="F:phosphorelay sensor kinase activity"/>
    <property type="evidence" value="ECO:0007669"/>
    <property type="project" value="InterPro"/>
</dbReference>
<dbReference type="Pfam" id="PF00582">
    <property type="entry name" value="Usp"/>
    <property type="match status" value="1"/>
</dbReference>
<name>A0A364KA45_9BACL</name>
<keyword evidence="2 6" id="KW-0418">Kinase</keyword>
<evidence type="ECO:0000259" key="5">
    <source>
        <dbReference type="Pfam" id="PF02702"/>
    </source>
</evidence>
<reference evidence="6 7" key="1">
    <citation type="submission" date="2018-06" db="EMBL/GenBank/DDBJ databases">
        <title>Thermoflavimicrobium daqus sp. nov., a thermophilic microbe isolated from Moutai-flavour Daqu.</title>
        <authorList>
            <person name="Wang X."/>
            <person name="Zhou H."/>
        </authorList>
    </citation>
    <scope>NUCLEOTIDE SEQUENCE [LARGE SCALE GENOMIC DNA]</scope>
    <source>
        <strain evidence="6 7">FBKL4.011</strain>
    </source>
</reference>
<dbReference type="InterPro" id="IPR006016">
    <property type="entry name" value="UspA"/>
</dbReference>
<evidence type="ECO:0000256" key="2">
    <source>
        <dbReference type="ARBA" id="ARBA00022777"/>
    </source>
</evidence>
<proteinExistence type="predicted"/>